<feature type="domain" description="Poly(A) RNA polymerase mitochondrial-like central palm" evidence="1">
    <location>
        <begin position="13"/>
        <end position="61"/>
    </location>
</feature>
<dbReference type="Proteomes" id="UP000256964">
    <property type="component" value="Unassembled WGS sequence"/>
</dbReference>
<accession>A0A371CHQ6</accession>
<dbReference type="GO" id="GO:0031123">
    <property type="term" value="P:RNA 3'-end processing"/>
    <property type="evidence" value="ECO:0007669"/>
    <property type="project" value="TreeGrafter"/>
</dbReference>
<keyword evidence="3" id="KW-1185">Reference proteome</keyword>
<dbReference type="GO" id="GO:0016779">
    <property type="term" value="F:nucleotidyltransferase activity"/>
    <property type="evidence" value="ECO:0007669"/>
    <property type="project" value="UniProtKB-ARBA"/>
</dbReference>
<dbReference type="GO" id="GO:0010605">
    <property type="term" value="P:negative regulation of macromolecule metabolic process"/>
    <property type="evidence" value="ECO:0007669"/>
    <property type="project" value="UniProtKB-ARBA"/>
</dbReference>
<dbReference type="STRING" id="139420.A0A371CHQ6"/>
<evidence type="ECO:0000259" key="1">
    <source>
        <dbReference type="Pfam" id="PF22600"/>
    </source>
</evidence>
<dbReference type="InterPro" id="IPR043519">
    <property type="entry name" value="NT_sf"/>
</dbReference>
<proteinExistence type="predicted"/>
<dbReference type="PANTHER" id="PTHR12271">
    <property type="entry name" value="POLY A POLYMERASE CID PAP -RELATED"/>
    <property type="match status" value="1"/>
</dbReference>
<name>A0A371CHQ6_9APHY</name>
<dbReference type="PANTHER" id="PTHR12271:SF40">
    <property type="entry name" value="POLY(A) RNA POLYMERASE GLD2"/>
    <property type="match status" value="1"/>
</dbReference>
<feature type="non-terminal residue" evidence="2">
    <location>
        <position position="75"/>
    </location>
</feature>
<gene>
    <name evidence="2" type="ORF">OH76DRAFT_1413352</name>
</gene>
<dbReference type="AlphaFoldDB" id="A0A371CHQ6"/>
<sequence>MPIGYTPAETKFHVKPLPHARIPIVKLNLDPSPALPFGIACDIGFENRLALENTRLLMCYASIDPARVRTMVLFC</sequence>
<dbReference type="Gene3D" id="3.30.460.10">
    <property type="entry name" value="Beta Polymerase, domain 2"/>
    <property type="match status" value="1"/>
</dbReference>
<evidence type="ECO:0000313" key="2">
    <source>
        <dbReference type="EMBL" id="RDX39801.1"/>
    </source>
</evidence>
<dbReference type="EMBL" id="KZ857645">
    <property type="protein sequence ID" value="RDX39801.1"/>
    <property type="molecule type" value="Genomic_DNA"/>
</dbReference>
<evidence type="ECO:0000313" key="3">
    <source>
        <dbReference type="Proteomes" id="UP000256964"/>
    </source>
</evidence>
<dbReference type="SUPFAM" id="SSF81301">
    <property type="entry name" value="Nucleotidyltransferase"/>
    <property type="match status" value="1"/>
</dbReference>
<organism evidence="2 3">
    <name type="scientific">Lentinus brumalis</name>
    <dbReference type="NCBI Taxonomy" id="2498619"/>
    <lineage>
        <taxon>Eukaryota</taxon>
        <taxon>Fungi</taxon>
        <taxon>Dikarya</taxon>
        <taxon>Basidiomycota</taxon>
        <taxon>Agaricomycotina</taxon>
        <taxon>Agaricomycetes</taxon>
        <taxon>Polyporales</taxon>
        <taxon>Polyporaceae</taxon>
        <taxon>Lentinus</taxon>
    </lineage>
</organism>
<dbReference type="InterPro" id="IPR054708">
    <property type="entry name" value="MTPAP-like_central"/>
</dbReference>
<protein>
    <recommendedName>
        <fullName evidence="1">Poly(A) RNA polymerase mitochondrial-like central palm domain-containing protein</fullName>
    </recommendedName>
</protein>
<reference evidence="2 3" key="1">
    <citation type="journal article" date="2018" name="Biotechnol. Biofuels">
        <title>Integrative visual omics of the white-rot fungus Polyporus brumalis exposes the biotechnological potential of its oxidative enzymes for delignifying raw plant biomass.</title>
        <authorList>
            <person name="Miyauchi S."/>
            <person name="Rancon A."/>
            <person name="Drula E."/>
            <person name="Hage H."/>
            <person name="Chaduli D."/>
            <person name="Favel A."/>
            <person name="Grisel S."/>
            <person name="Henrissat B."/>
            <person name="Herpoel-Gimbert I."/>
            <person name="Ruiz-Duenas F.J."/>
            <person name="Chevret D."/>
            <person name="Hainaut M."/>
            <person name="Lin J."/>
            <person name="Wang M."/>
            <person name="Pangilinan J."/>
            <person name="Lipzen A."/>
            <person name="Lesage-Meessen L."/>
            <person name="Navarro D."/>
            <person name="Riley R."/>
            <person name="Grigoriev I.V."/>
            <person name="Zhou S."/>
            <person name="Raouche S."/>
            <person name="Rosso M.N."/>
        </authorList>
    </citation>
    <scope>NUCLEOTIDE SEQUENCE [LARGE SCALE GENOMIC DNA]</scope>
    <source>
        <strain evidence="2 3">BRFM 1820</strain>
    </source>
</reference>
<dbReference type="OrthoDB" id="407432at2759"/>
<dbReference type="Pfam" id="PF22600">
    <property type="entry name" value="MTPAP-like_central"/>
    <property type="match status" value="1"/>
</dbReference>